<dbReference type="GO" id="GO:0000049">
    <property type="term" value="F:tRNA binding"/>
    <property type="evidence" value="ECO:0007669"/>
    <property type="project" value="TreeGrafter"/>
</dbReference>
<dbReference type="InterPro" id="IPR050156">
    <property type="entry name" value="TC-AMP_synthase_SUA5"/>
</dbReference>
<dbReference type="GO" id="GO:0061710">
    <property type="term" value="F:L-threonylcarbamoyladenylate synthase"/>
    <property type="evidence" value="ECO:0007669"/>
    <property type="project" value="UniProtKB-EC"/>
</dbReference>
<organism evidence="13 14">
    <name type="scientific">Desulfobulbus oralis</name>
    <dbReference type="NCBI Taxonomy" id="1986146"/>
    <lineage>
        <taxon>Bacteria</taxon>
        <taxon>Pseudomonadati</taxon>
        <taxon>Thermodesulfobacteriota</taxon>
        <taxon>Desulfobulbia</taxon>
        <taxon>Desulfobulbales</taxon>
        <taxon>Desulfobulbaceae</taxon>
        <taxon>Desulfobulbus</taxon>
    </lineage>
</organism>
<dbReference type="EC" id="2.7.7.87" evidence="3"/>
<dbReference type="OrthoDB" id="9814580at2"/>
<protein>
    <recommendedName>
        <fullName evidence="10">L-threonylcarbamoyladenylate synthase</fullName>
        <ecNumber evidence="3">2.7.7.87</ecNumber>
    </recommendedName>
    <alternativeName>
        <fullName evidence="10">L-threonylcarbamoyladenylate synthase</fullName>
    </alternativeName>
</protein>
<evidence type="ECO:0000256" key="10">
    <source>
        <dbReference type="ARBA" id="ARBA00029774"/>
    </source>
</evidence>
<dbReference type="PANTHER" id="PTHR17490">
    <property type="entry name" value="SUA5"/>
    <property type="match status" value="1"/>
</dbReference>
<evidence type="ECO:0000256" key="9">
    <source>
        <dbReference type="ARBA" id="ARBA00022840"/>
    </source>
</evidence>
<sequence length="223" mass="23185">MAGVEAVTPASLARATALLRRGGLVAFPTETYYGLAADPFNPAALQRLFRLKARPVEKPVLVLVQDGGQLPLLASATPTCYPALMRHFWPGPLTLVFPAHGALPAELTAGTGGVGIRQSPHPVARQLLSAWGGPLTATSCNRSGQQPAGDARQAAALFPDDEGLVLDGGRTPGGAGSTVAGLRANGRLCCLREGRIPFASVERVARECGGNPHRQGLLPSERC</sequence>
<dbReference type="RefSeq" id="WP_104936042.1">
    <property type="nucleotide sequence ID" value="NZ_CP021255.1"/>
</dbReference>
<evidence type="ECO:0000256" key="4">
    <source>
        <dbReference type="ARBA" id="ARBA00022490"/>
    </source>
</evidence>
<evidence type="ECO:0000256" key="11">
    <source>
        <dbReference type="ARBA" id="ARBA00048366"/>
    </source>
</evidence>
<evidence type="ECO:0000256" key="8">
    <source>
        <dbReference type="ARBA" id="ARBA00022741"/>
    </source>
</evidence>
<comment type="catalytic activity">
    <reaction evidence="11">
        <text>L-threonine + hydrogencarbonate + ATP = L-threonylcarbamoyladenylate + diphosphate + H2O</text>
        <dbReference type="Rhea" id="RHEA:36407"/>
        <dbReference type="ChEBI" id="CHEBI:15377"/>
        <dbReference type="ChEBI" id="CHEBI:17544"/>
        <dbReference type="ChEBI" id="CHEBI:30616"/>
        <dbReference type="ChEBI" id="CHEBI:33019"/>
        <dbReference type="ChEBI" id="CHEBI:57926"/>
        <dbReference type="ChEBI" id="CHEBI:73682"/>
        <dbReference type="EC" id="2.7.7.87"/>
    </reaction>
</comment>
<evidence type="ECO:0000256" key="1">
    <source>
        <dbReference type="ARBA" id="ARBA00004496"/>
    </source>
</evidence>
<evidence type="ECO:0000313" key="14">
    <source>
        <dbReference type="Proteomes" id="UP000239867"/>
    </source>
</evidence>
<keyword evidence="14" id="KW-1185">Reference proteome</keyword>
<keyword evidence="7" id="KW-0548">Nucleotidyltransferase</keyword>
<dbReference type="Gene3D" id="3.90.870.10">
    <property type="entry name" value="DHBP synthase"/>
    <property type="match status" value="1"/>
</dbReference>
<dbReference type="KEGG" id="deo:CAY53_04010"/>
<dbReference type="GO" id="GO:0005524">
    <property type="term" value="F:ATP binding"/>
    <property type="evidence" value="ECO:0007669"/>
    <property type="project" value="UniProtKB-KW"/>
</dbReference>
<evidence type="ECO:0000256" key="3">
    <source>
        <dbReference type="ARBA" id="ARBA00012584"/>
    </source>
</evidence>
<evidence type="ECO:0000313" key="13">
    <source>
        <dbReference type="EMBL" id="AVD70749.1"/>
    </source>
</evidence>
<keyword evidence="9" id="KW-0067">ATP-binding</keyword>
<dbReference type="GO" id="GO:0003725">
    <property type="term" value="F:double-stranded RNA binding"/>
    <property type="evidence" value="ECO:0007669"/>
    <property type="project" value="InterPro"/>
</dbReference>
<dbReference type="Pfam" id="PF01300">
    <property type="entry name" value="Sua5_yciO_yrdC"/>
    <property type="match status" value="1"/>
</dbReference>
<dbReference type="InterPro" id="IPR006070">
    <property type="entry name" value="Sua5-like_dom"/>
</dbReference>
<reference evidence="13" key="2">
    <citation type="journal article" date="2018" name="MBio">
        <title>Insights into the evolution of host association through the isolation and characterization of a novel human periodontal pathobiont, Desulfobulbus oralis.</title>
        <authorList>
            <person name="Cross K.L."/>
            <person name="Chirania P."/>
            <person name="Xiong W."/>
            <person name="Beall C.J."/>
            <person name="Elkins J.G."/>
            <person name="Giannone R.J."/>
            <person name="Griffen A.L."/>
            <person name="Guss A.M."/>
            <person name="Hettich R.L."/>
            <person name="Joshi S.S."/>
            <person name="Mokrzan E.M."/>
            <person name="Martin R.K."/>
            <person name="Zhulin I.B."/>
            <person name="Leys E.J."/>
            <person name="Podar M."/>
        </authorList>
    </citation>
    <scope>NUCLEOTIDE SEQUENCE [LARGE SCALE GENOMIC DNA]</scope>
    <source>
        <strain evidence="13">ORNL</strain>
    </source>
</reference>
<dbReference type="PANTHER" id="PTHR17490:SF16">
    <property type="entry name" value="THREONYLCARBAMOYL-AMP SYNTHASE"/>
    <property type="match status" value="1"/>
</dbReference>
<comment type="similarity">
    <text evidence="2">Belongs to the SUA5 family.</text>
</comment>
<comment type="subcellular location">
    <subcellularLocation>
        <location evidence="1">Cytoplasm</location>
    </subcellularLocation>
</comment>
<dbReference type="SUPFAM" id="SSF55821">
    <property type="entry name" value="YrdC/RibB"/>
    <property type="match status" value="1"/>
</dbReference>
<dbReference type="AlphaFoldDB" id="A0A2L1GM42"/>
<feature type="domain" description="YrdC-like" evidence="12">
    <location>
        <begin position="9"/>
        <end position="196"/>
    </location>
</feature>
<keyword evidence="5" id="KW-0808">Transferase</keyword>
<gene>
    <name evidence="13" type="ORF">CAY53_04010</name>
</gene>
<evidence type="ECO:0000256" key="7">
    <source>
        <dbReference type="ARBA" id="ARBA00022695"/>
    </source>
</evidence>
<evidence type="ECO:0000256" key="2">
    <source>
        <dbReference type="ARBA" id="ARBA00007663"/>
    </source>
</evidence>
<dbReference type="EMBL" id="CP021255">
    <property type="protein sequence ID" value="AVD70749.1"/>
    <property type="molecule type" value="Genomic_DNA"/>
</dbReference>
<dbReference type="Proteomes" id="UP000239867">
    <property type="component" value="Chromosome"/>
</dbReference>
<dbReference type="GO" id="GO:0005737">
    <property type="term" value="C:cytoplasm"/>
    <property type="evidence" value="ECO:0007669"/>
    <property type="project" value="UniProtKB-SubCell"/>
</dbReference>
<name>A0A2L1GM42_9BACT</name>
<keyword evidence="6" id="KW-0819">tRNA processing</keyword>
<proteinExistence type="inferred from homology"/>
<dbReference type="InterPro" id="IPR017945">
    <property type="entry name" value="DHBP_synth_RibB-like_a/b_dom"/>
</dbReference>
<dbReference type="NCBIfam" id="TIGR00057">
    <property type="entry name" value="L-threonylcarbamoyladenylate synthase"/>
    <property type="match status" value="1"/>
</dbReference>
<dbReference type="GO" id="GO:0008033">
    <property type="term" value="P:tRNA processing"/>
    <property type="evidence" value="ECO:0007669"/>
    <property type="project" value="UniProtKB-KW"/>
</dbReference>
<dbReference type="GO" id="GO:0006450">
    <property type="term" value="P:regulation of translational fidelity"/>
    <property type="evidence" value="ECO:0007669"/>
    <property type="project" value="TreeGrafter"/>
</dbReference>
<evidence type="ECO:0000256" key="6">
    <source>
        <dbReference type="ARBA" id="ARBA00022694"/>
    </source>
</evidence>
<evidence type="ECO:0000256" key="5">
    <source>
        <dbReference type="ARBA" id="ARBA00022679"/>
    </source>
</evidence>
<evidence type="ECO:0000259" key="12">
    <source>
        <dbReference type="PROSITE" id="PS51163"/>
    </source>
</evidence>
<dbReference type="PROSITE" id="PS51163">
    <property type="entry name" value="YRDC"/>
    <property type="match status" value="1"/>
</dbReference>
<keyword evidence="8" id="KW-0547">Nucleotide-binding</keyword>
<keyword evidence="4" id="KW-0963">Cytoplasm</keyword>
<reference evidence="13" key="1">
    <citation type="submission" date="2017-05" db="EMBL/GenBank/DDBJ databases">
        <authorList>
            <person name="Song R."/>
            <person name="Chenine A.L."/>
            <person name="Ruprecht R.M."/>
        </authorList>
    </citation>
    <scope>NUCLEOTIDE SEQUENCE</scope>
    <source>
        <strain evidence="13">ORNL</strain>
    </source>
</reference>
<accession>A0A2L1GM42</accession>